<dbReference type="Proteomes" id="UP000230776">
    <property type="component" value="Unassembled WGS sequence"/>
</dbReference>
<feature type="transmembrane region" description="Helical" evidence="1">
    <location>
        <begin position="121"/>
        <end position="138"/>
    </location>
</feature>
<dbReference type="Gene3D" id="1.10.260.40">
    <property type="entry name" value="lambda repressor-like DNA-binding domains"/>
    <property type="match status" value="1"/>
</dbReference>
<protein>
    <recommendedName>
        <fullName evidence="4">HTH cro/C1-type domain-containing protein</fullName>
    </recommendedName>
</protein>
<keyword evidence="1" id="KW-1133">Transmembrane helix</keyword>
<evidence type="ECO:0000256" key="1">
    <source>
        <dbReference type="SAM" id="Phobius"/>
    </source>
</evidence>
<keyword evidence="1" id="KW-0472">Membrane</keyword>
<comment type="caution">
    <text evidence="2">The sequence shown here is derived from an EMBL/GenBank/DDBJ whole genome shotgun (WGS) entry which is preliminary data.</text>
</comment>
<evidence type="ECO:0000313" key="3">
    <source>
        <dbReference type="Proteomes" id="UP000230776"/>
    </source>
</evidence>
<accession>A0A2H0VGX2</accession>
<dbReference type="Pfam" id="PF13413">
    <property type="entry name" value="HTH_25"/>
    <property type="match status" value="1"/>
</dbReference>
<dbReference type="InterPro" id="IPR013783">
    <property type="entry name" value="Ig-like_fold"/>
</dbReference>
<organism evidence="2 3">
    <name type="scientific">Candidatus Colwellbacteria bacterium CG10_big_fil_rev_8_21_14_0_10_41_28</name>
    <dbReference type="NCBI Taxonomy" id="1974539"/>
    <lineage>
        <taxon>Bacteria</taxon>
        <taxon>Candidatus Colwelliibacteriota</taxon>
    </lineage>
</organism>
<sequence>MCMMVITKTKVIKSSMVNEQKTIQAALRDLMADKNLSAQKLSDLTDVPTRFVDAIIKGDFNKLPAKPYIRGYLFKIANSLDVENDDLWRAYRFSTETASSGESDMLPGNRFALKKISPSKVIGLIVALLVIIFFIVRFDRIVGSPDIRVVTPEIVSEEITTISGDMDPDDRLTINGELIYVTDDGSFSKDVRLEAGINTFQIVATRKLGRQTEITRQIIYEPKEEPEEIVPVEEVENTNNIEENGQN</sequence>
<dbReference type="Gene3D" id="2.60.40.10">
    <property type="entry name" value="Immunoglobulins"/>
    <property type="match status" value="1"/>
</dbReference>
<dbReference type="InterPro" id="IPR010982">
    <property type="entry name" value="Lambda_DNA-bd_dom_sf"/>
</dbReference>
<evidence type="ECO:0008006" key="4">
    <source>
        <dbReference type="Google" id="ProtNLM"/>
    </source>
</evidence>
<dbReference type="EMBL" id="PFAG01000022">
    <property type="protein sequence ID" value="PIR98321.1"/>
    <property type="molecule type" value="Genomic_DNA"/>
</dbReference>
<proteinExistence type="predicted"/>
<reference evidence="3" key="1">
    <citation type="submission" date="2017-09" db="EMBL/GenBank/DDBJ databases">
        <title>Depth-based differentiation of microbial function through sediment-hosted aquifers and enrichment of novel symbionts in the deep terrestrial subsurface.</title>
        <authorList>
            <person name="Probst A.J."/>
            <person name="Ladd B."/>
            <person name="Jarett J.K."/>
            <person name="Geller-Mcgrath D.E."/>
            <person name="Sieber C.M.K."/>
            <person name="Emerson J.B."/>
            <person name="Anantharaman K."/>
            <person name="Thomas B.C."/>
            <person name="Malmstrom R."/>
            <person name="Stieglmeier M."/>
            <person name="Klingl A."/>
            <person name="Woyke T."/>
            <person name="Ryan C.M."/>
            <person name="Banfield J.F."/>
        </authorList>
    </citation>
    <scope>NUCLEOTIDE SEQUENCE [LARGE SCALE GENOMIC DNA]</scope>
</reference>
<dbReference type="GO" id="GO:0003677">
    <property type="term" value="F:DNA binding"/>
    <property type="evidence" value="ECO:0007669"/>
    <property type="project" value="InterPro"/>
</dbReference>
<gene>
    <name evidence="2" type="ORF">COT88_02295</name>
</gene>
<dbReference type="AlphaFoldDB" id="A0A2H0VGX2"/>
<evidence type="ECO:0000313" key="2">
    <source>
        <dbReference type="EMBL" id="PIR98321.1"/>
    </source>
</evidence>
<keyword evidence="1" id="KW-0812">Transmembrane</keyword>
<name>A0A2H0VGX2_9BACT</name>
<dbReference type="Pfam" id="PF09136">
    <property type="entry name" value="Glucodextran_B"/>
    <property type="match status" value="1"/>
</dbReference>